<dbReference type="CDD" id="cd01392">
    <property type="entry name" value="HTH_LacI"/>
    <property type="match status" value="1"/>
</dbReference>
<dbReference type="PROSITE" id="PS50932">
    <property type="entry name" value="HTH_LACI_2"/>
    <property type="match status" value="1"/>
</dbReference>
<keyword evidence="2" id="KW-0805">Transcription regulation</keyword>
<keyword evidence="1" id="KW-0678">Repressor</keyword>
<evidence type="ECO:0000313" key="6">
    <source>
        <dbReference type="EMBL" id="ANW97892.1"/>
    </source>
</evidence>
<reference evidence="6 7" key="1">
    <citation type="submission" date="2016-02" db="EMBL/GenBank/DDBJ databases">
        <title>Comparison of Clostridium stercorarium subspecies using comparative genomics and transcriptomics.</title>
        <authorList>
            <person name="Schellenberg J."/>
            <person name="Thallinger G."/>
            <person name="Levin D.B."/>
            <person name="Zhang X."/>
            <person name="Alvare G."/>
            <person name="Fristensky B."/>
            <person name="Sparling R."/>
        </authorList>
    </citation>
    <scope>NUCLEOTIDE SEQUENCE [LARGE SCALE GENOMIC DNA]</scope>
    <source>
        <strain evidence="6 7">DSM 2910</strain>
    </source>
</reference>
<dbReference type="Pfam" id="PF13377">
    <property type="entry name" value="Peripla_BP_3"/>
    <property type="match status" value="1"/>
</dbReference>
<gene>
    <name evidence="6" type="ORF">CSTERTH_01985</name>
</gene>
<dbReference type="GO" id="GO:0000976">
    <property type="term" value="F:transcription cis-regulatory region binding"/>
    <property type="evidence" value="ECO:0007669"/>
    <property type="project" value="TreeGrafter"/>
</dbReference>
<dbReference type="AlphaFoldDB" id="A0A1B1YAV4"/>
<dbReference type="CDD" id="cd06267">
    <property type="entry name" value="PBP1_LacI_sugar_binding-like"/>
    <property type="match status" value="1"/>
</dbReference>
<dbReference type="GO" id="GO:0003700">
    <property type="term" value="F:DNA-binding transcription factor activity"/>
    <property type="evidence" value="ECO:0007669"/>
    <property type="project" value="TreeGrafter"/>
</dbReference>
<dbReference type="PANTHER" id="PTHR30146:SF148">
    <property type="entry name" value="HTH-TYPE TRANSCRIPTIONAL REPRESSOR PURR-RELATED"/>
    <property type="match status" value="1"/>
</dbReference>
<dbReference type="EMBL" id="CP014672">
    <property type="protein sequence ID" value="ANW97892.1"/>
    <property type="molecule type" value="Genomic_DNA"/>
</dbReference>
<dbReference type="PANTHER" id="PTHR30146">
    <property type="entry name" value="LACI-RELATED TRANSCRIPTIONAL REPRESSOR"/>
    <property type="match status" value="1"/>
</dbReference>
<dbReference type="OrthoDB" id="9775106at2"/>
<dbReference type="InterPro" id="IPR028082">
    <property type="entry name" value="Peripla_BP_I"/>
</dbReference>
<dbReference type="SMART" id="SM00354">
    <property type="entry name" value="HTH_LACI"/>
    <property type="match status" value="1"/>
</dbReference>
<evidence type="ECO:0000256" key="4">
    <source>
        <dbReference type="ARBA" id="ARBA00023163"/>
    </source>
</evidence>
<evidence type="ECO:0000256" key="2">
    <source>
        <dbReference type="ARBA" id="ARBA00023015"/>
    </source>
</evidence>
<accession>A0A1B1YAV4</accession>
<dbReference type="SUPFAM" id="SSF47413">
    <property type="entry name" value="lambda repressor-like DNA-binding domains"/>
    <property type="match status" value="1"/>
</dbReference>
<evidence type="ECO:0000313" key="7">
    <source>
        <dbReference type="Proteomes" id="UP000092971"/>
    </source>
</evidence>
<evidence type="ECO:0000256" key="3">
    <source>
        <dbReference type="ARBA" id="ARBA00023125"/>
    </source>
</evidence>
<dbReference type="InterPro" id="IPR046335">
    <property type="entry name" value="LacI/GalR-like_sensor"/>
</dbReference>
<organism evidence="6 7">
    <name type="scientific">Thermoclostridium stercorarium subsp. thermolacticum DSM 2910</name>
    <dbReference type="NCBI Taxonomy" id="1121336"/>
    <lineage>
        <taxon>Bacteria</taxon>
        <taxon>Bacillati</taxon>
        <taxon>Bacillota</taxon>
        <taxon>Clostridia</taxon>
        <taxon>Eubacteriales</taxon>
        <taxon>Oscillospiraceae</taxon>
        <taxon>Thermoclostridium</taxon>
    </lineage>
</organism>
<dbReference type="RefSeq" id="WP_015358098.1">
    <property type="nucleotide sequence ID" value="NZ_CP014672.1"/>
</dbReference>
<dbReference type="Pfam" id="PF00356">
    <property type="entry name" value="LacI"/>
    <property type="match status" value="1"/>
</dbReference>
<evidence type="ECO:0000256" key="1">
    <source>
        <dbReference type="ARBA" id="ARBA00022491"/>
    </source>
</evidence>
<proteinExistence type="predicted"/>
<protein>
    <submittedName>
        <fullName evidence="6">Transcriptional regulator</fullName>
    </submittedName>
</protein>
<dbReference type="Proteomes" id="UP000092971">
    <property type="component" value="Chromosome"/>
</dbReference>
<sequence length="359" mass="40249">MKSEDIARLAGVSRSTVSRVINNYKNVPEETRRKVMQVIERYQFRPNNSARVLAGKKTDTIGLFIVSIAEKDNINRVYRNNYFSPFVDAVIDNANANGIYVLVNSIYSLQDYEKIKRAFLERRIDAGIVVGTEKEIDVIAQVASMGYPFSIIDYSPEEIVRKIKKGKVAVINSTDDEGTRKMLEYLIGLGHKEIGILSGRMNTYSGRIRYDTYLKVLAEHGIETRKEWVLKGEFIKKEAANEVMKMINHGKLPTALFCCNDDMALSAIEVFRNEKIRIPEDISVAGFDDIMPASLVKPALTTVRVPLYSMARKAVEEVLKMLGETSDNISIHSLETELIVRDSCTAVSGAGITNDSFTA</sequence>
<feature type="domain" description="HTH lacI-type" evidence="5">
    <location>
        <begin position="1"/>
        <end position="55"/>
    </location>
</feature>
<evidence type="ECO:0000259" key="5">
    <source>
        <dbReference type="PROSITE" id="PS50932"/>
    </source>
</evidence>
<keyword evidence="3" id="KW-0238">DNA-binding</keyword>
<dbReference type="Gene3D" id="3.40.50.2300">
    <property type="match status" value="2"/>
</dbReference>
<dbReference type="InterPro" id="IPR000843">
    <property type="entry name" value="HTH_LacI"/>
</dbReference>
<keyword evidence="4" id="KW-0804">Transcription</keyword>
<dbReference type="InterPro" id="IPR010982">
    <property type="entry name" value="Lambda_DNA-bd_dom_sf"/>
</dbReference>
<dbReference type="SUPFAM" id="SSF53822">
    <property type="entry name" value="Periplasmic binding protein-like I"/>
    <property type="match status" value="1"/>
</dbReference>
<name>A0A1B1YAV4_THEST</name>
<dbReference type="Gene3D" id="1.10.260.40">
    <property type="entry name" value="lambda repressor-like DNA-binding domains"/>
    <property type="match status" value="1"/>
</dbReference>